<dbReference type="EMBL" id="JADNRY010000004">
    <property type="protein sequence ID" value="KAF9077378.1"/>
    <property type="molecule type" value="Genomic_DNA"/>
</dbReference>
<keyword evidence="3" id="KW-1185">Reference proteome</keyword>
<reference evidence="2" key="1">
    <citation type="submission" date="2020-11" db="EMBL/GenBank/DDBJ databases">
        <authorList>
            <consortium name="DOE Joint Genome Institute"/>
            <person name="Ahrendt S."/>
            <person name="Riley R."/>
            <person name="Andreopoulos W."/>
            <person name="Labutti K."/>
            <person name="Pangilinan J."/>
            <person name="Ruiz-Duenas F.J."/>
            <person name="Barrasa J.M."/>
            <person name="Sanchez-Garcia M."/>
            <person name="Camarero S."/>
            <person name="Miyauchi S."/>
            <person name="Serrano A."/>
            <person name="Linde D."/>
            <person name="Babiker R."/>
            <person name="Drula E."/>
            <person name="Ayuso-Fernandez I."/>
            <person name="Pacheco R."/>
            <person name="Padilla G."/>
            <person name="Ferreira P."/>
            <person name="Barriuso J."/>
            <person name="Kellner H."/>
            <person name="Castanera R."/>
            <person name="Alfaro M."/>
            <person name="Ramirez L."/>
            <person name="Pisabarro A.G."/>
            <person name="Kuo A."/>
            <person name="Tritt A."/>
            <person name="Lipzen A."/>
            <person name="He G."/>
            <person name="Yan M."/>
            <person name="Ng V."/>
            <person name="Cullen D."/>
            <person name="Martin F."/>
            <person name="Rosso M.-N."/>
            <person name="Henrissat B."/>
            <person name="Hibbett D."/>
            <person name="Martinez A.T."/>
            <person name="Grigoriev I.V."/>
        </authorList>
    </citation>
    <scope>NUCLEOTIDE SEQUENCE</scope>
    <source>
        <strain evidence="2">AH 40177</strain>
    </source>
</reference>
<protein>
    <submittedName>
        <fullName evidence="2">Uncharacterized protein</fullName>
    </submittedName>
</protein>
<evidence type="ECO:0000313" key="2">
    <source>
        <dbReference type="EMBL" id="KAF9077378.1"/>
    </source>
</evidence>
<feature type="signal peptide" evidence="1">
    <location>
        <begin position="1"/>
        <end position="22"/>
    </location>
</feature>
<gene>
    <name evidence="2" type="ORF">BDP27DRAFT_1357473</name>
</gene>
<evidence type="ECO:0000313" key="3">
    <source>
        <dbReference type="Proteomes" id="UP000772434"/>
    </source>
</evidence>
<comment type="caution">
    <text evidence="2">The sequence shown here is derived from an EMBL/GenBank/DDBJ whole genome shotgun (WGS) entry which is preliminary data.</text>
</comment>
<accession>A0A9P5Q8A8</accession>
<name>A0A9P5Q8A8_9AGAR</name>
<evidence type="ECO:0000256" key="1">
    <source>
        <dbReference type="SAM" id="SignalP"/>
    </source>
</evidence>
<keyword evidence="1" id="KW-0732">Signal</keyword>
<organism evidence="2 3">
    <name type="scientific">Rhodocollybia butyracea</name>
    <dbReference type="NCBI Taxonomy" id="206335"/>
    <lineage>
        <taxon>Eukaryota</taxon>
        <taxon>Fungi</taxon>
        <taxon>Dikarya</taxon>
        <taxon>Basidiomycota</taxon>
        <taxon>Agaricomycotina</taxon>
        <taxon>Agaricomycetes</taxon>
        <taxon>Agaricomycetidae</taxon>
        <taxon>Agaricales</taxon>
        <taxon>Marasmiineae</taxon>
        <taxon>Omphalotaceae</taxon>
        <taxon>Rhodocollybia</taxon>
    </lineage>
</organism>
<feature type="chain" id="PRO_5040463388" evidence="1">
    <location>
        <begin position="23"/>
        <end position="256"/>
    </location>
</feature>
<proteinExistence type="predicted"/>
<dbReference type="AlphaFoldDB" id="A0A9P5Q8A8"/>
<sequence>MPATVAQRSALALFNCVQLLLQEVLEPNGTRAGRTLLQQEAISIKGYSVFPRRSSTVKIFSPVIHYYPEVEPFTNQISRKQCAMVGVESLLKHRVVLAPLCDPMLSTLLNYQSCGIIPNEPVPPNDAQATTWKEFIEKASYIFVQLWTAGSDDDPKVLAVANSTYDLFGPSAINTNEGRERRSCAGGGWNQSIGAVEHPANIHLLLLIPEPEPQSKLYTIHLQQIPFENPTWSLLRWNHFHNLRITFVADSDKNAL</sequence>
<dbReference type="OrthoDB" id="276546at2759"/>
<dbReference type="SUPFAM" id="SSF51395">
    <property type="entry name" value="FMN-linked oxidoreductases"/>
    <property type="match status" value="1"/>
</dbReference>
<dbReference type="Proteomes" id="UP000772434">
    <property type="component" value="Unassembled WGS sequence"/>
</dbReference>